<dbReference type="GO" id="GO:0008535">
    <property type="term" value="P:respiratory chain complex IV assembly"/>
    <property type="evidence" value="ECO:0007669"/>
    <property type="project" value="UniProtKB-UniRule"/>
</dbReference>
<evidence type="ECO:0000256" key="3">
    <source>
        <dbReference type="ARBA" id="ARBA00009620"/>
    </source>
</evidence>
<dbReference type="InterPro" id="IPR023471">
    <property type="entry name" value="CtaG/Cox11_dom_sf"/>
</dbReference>
<feature type="topological domain" description="Periplasmic" evidence="10">
    <location>
        <begin position="43"/>
        <end position="215"/>
    </location>
</feature>
<comment type="similarity">
    <text evidence="3 10">Belongs to the COX11/CtaG family.</text>
</comment>
<evidence type="ECO:0000256" key="8">
    <source>
        <dbReference type="ARBA" id="ARBA00023008"/>
    </source>
</evidence>
<evidence type="ECO:0000313" key="11">
    <source>
        <dbReference type="EMBL" id="APT58912.1"/>
    </source>
</evidence>
<dbReference type="Proteomes" id="UP000185494">
    <property type="component" value="Chromosome 1"/>
</dbReference>
<dbReference type="EMBL" id="CP015583">
    <property type="protein sequence ID" value="APT58912.1"/>
    <property type="molecule type" value="Genomic_DNA"/>
</dbReference>
<evidence type="ECO:0000256" key="4">
    <source>
        <dbReference type="ARBA" id="ARBA00015384"/>
    </source>
</evidence>
<comment type="subcellular location">
    <subcellularLocation>
        <location evidence="2 10">Cell inner membrane</location>
        <topology evidence="2 10">Single-pass type II membrane protein</topology>
        <orientation evidence="2 10">Periplasmic side</orientation>
    </subcellularLocation>
</comment>
<dbReference type="SUPFAM" id="SSF110111">
    <property type="entry name" value="Ctag/Cox11"/>
    <property type="match status" value="1"/>
</dbReference>
<evidence type="ECO:0000256" key="6">
    <source>
        <dbReference type="ARBA" id="ARBA00022968"/>
    </source>
</evidence>
<dbReference type="FunFam" id="2.60.370.10:FF:000001">
    <property type="entry name" value="COX11 cytochrome c oxidase assembly homolog"/>
    <property type="match status" value="1"/>
</dbReference>
<keyword evidence="5 10" id="KW-0812">Transmembrane</keyword>
<dbReference type="GO" id="GO:0005507">
    <property type="term" value="F:copper ion binding"/>
    <property type="evidence" value="ECO:0007669"/>
    <property type="project" value="InterPro"/>
</dbReference>
<evidence type="ECO:0000256" key="1">
    <source>
        <dbReference type="ARBA" id="ARBA00004007"/>
    </source>
</evidence>
<reference evidence="11 12" key="1">
    <citation type="submission" date="2016-05" db="EMBL/GenBank/DDBJ databases">
        <title>Complete Genome and Methylome Analysis of Psychrotrophic Bacterial Isolates from Antarctic Lake Untersee.</title>
        <authorList>
            <person name="Fomenkov A."/>
            <person name="Akimov V.N."/>
            <person name="Vasilyeva L.V."/>
            <person name="Andersen D."/>
            <person name="Vincze T."/>
            <person name="Roberts R.J."/>
        </authorList>
    </citation>
    <scope>NUCLEOTIDE SEQUENCE [LARGE SCALE GENOMIC DNA]</scope>
    <source>
        <strain evidence="11 12">U14-5</strain>
    </source>
</reference>
<dbReference type="RefSeq" id="WP_075799654.1">
    <property type="nucleotide sequence ID" value="NZ_CP015583.1"/>
</dbReference>
<dbReference type="PANTHER" id="PTHR21320">
    <property type="entry name" value="CYTOCHROME C OXIDASE ASSEMBLY PROTEIN COX11-RELATED"/>
    <property type="match status" value="1"/>
</dbReference>
<gene>
    <name evidence="10" type="primary">ctaG</name>
    <name evidence="11" type="ORF">RGI145_19160</name>
</gene>
<dbReference type="Gene3D" id="2.60.370.10">
    <property type="entry name" value="Ctag/Cox11"/>
    <property type="match status" value="1"/>
</dbReference>
<dbReference type="KEGG" id="rgi:RGI145_19160"/>
<keyword evidence="8 10" id="KW-0186">Copper</keyword>
<accession>A0A1L7AJK3</accession>
<evidence type="ECO:0000313" key="12">
    <source>
        <dbReference type="Proteomes" id="UP000185494"/>
    </source>
</evidence>
<dbReference type="STRING" id="257708.RGI145_19160"/>
<evidence type="ECO:0000256" key="7">
    <source>
        <dbReference type="ARBA" id="ARBA00022989"/>
    </source>
</evidence>
<keyword evidence="6 10" id="KW-0735">Signal-anchor</keyword>
<dbReference type="Pfam" id="PF04442">
    <property type="entry name" value="CtaG_Cox11"/>
    <property type="match status" value="1"/>
</dbReference>
<dbReference type="InterPro" id="IPR007533">
    <property type="entry name" value="Cyt_c_oxidase_assmbl_CtaG"/>
</dbReference>
<evidence type="ECO:0000256" key="9">
    <source>
        <dbReference type="ARBA" id="ARBA00023136"/>
    </source>
</evidence>
<dbReference type="PANTHER" id="PTHR21320:SF3">
    <property type="entry name" value="CYTOCHROME C OXIDASE ASSEMBLY PROTEIN COX11, MITOCHONDRIAL-RELATED"/>
    <property type="match status" value="1"/>
</dbReference>
<sequence>MVMPSDRDLSPRPTTELARRNRRLGLAALGAAAAMIGVSFAAVPLYTLFCQVTGYNGTPRIGGPAAPGAPQGERDITVRFDAQTHPGLPWRFEAAQRSMALKPGEQGLAFYEAENRATTPVEGIALYNVTPEVMGPYFHKTACFCFDAQTLQPGQKVEMPVTFWVDPAMLQDPNTRDIRTVTLSYTFFRTLEDAQRAGALAHAGPHVGKAASATP</sequence>
<dbReference type="NCBIfam" id="NF003465">
    <property type="entry name" value="PRK05089.1"/>
    <property type="match status" value="1"/>
</dbReference>
<keyword evidence="7 10" id="KW-1133">Transmembrane helix</keyword>
<dbReference type="HAMAP" id="MF_00155">
    <property type="entry name" value="CtaG"/>
    <property type="match status" value="1"/>
</dbReference>
<dbReference type="PIRSF" id="PIRSF005413">
    <property type="entry name" value="COX11"/>
    <property type="match status" value="1"/>
</dbReference>
<keyword evidence="10" id="KW-1003">Cell membrane</keyword>
<feature type="topological domain" description="Cytoplasmic" evidence="10">
    <location>
        <begin position="1"/>
        <end position="19"/>
    </location>
</feature>
<dbReference type="GO" id="GO:0005886">
    <property type="term" value="C:plasma membrane"/>
    <property type="evidence" value="ECO:0007669"/>
    <property type="project" value="UniProtKB-SubCell"/>
</dbReference>
<proteinExistence type="inferred from homology"/>
<evidence type="ECO:0000256" key="10">
    <source>
        <dbReference type="HAMAP-Rule" id="MF_00155"/>
    </source>
</evidence>
<evidence type="ECO:0000256" key="5">
    <source>
        <dbReference type="ARBA" id="ARBA00022692"/>
    </source>
</evidence>
<dbReference type="AlphaFoldDB" id="A0A1L7AJK3"/>
<keyword evidence="10" id="KW-0997">Cell inner membrane</keyword>
<name>A0A1L7AJK3_9PROT</name>
<evidence type="ECO:0000256" key="2">
    <source>
        <dbReference type="ARBA" id="ARBA00004382"/>
    </source>
</evidence>
<dbReference type="eggNOG" id="COG3175">
    <property type="taxonomic scope" value="Bacteria"/>
</dbReference>
<keyword evidence="9 10" id="KW-0472">Membrane</keyword>
<organism evidence="11 12">
    <name type="scientific">Roseomonas gilardii</name>
    <dbReference type="NCBI Taxonomy" id="257708"/>
    <lineage>
        <taxon>Bacteria</taxon>
        <taxon>Pseudomonadati</taxon>
        <taxon>Pseudomonadota</taxon>
        <taxon>Alphaproteobacteria</taxon>
        <taxon>Acetobacterales</taxon>
        <taxon>Roseomonadaceae</taxon>
        <taxon>Roseomonas</taxon>
    </lineage>
</organism>
<comment type="function">
    <text evidence="1 10">Exerts its effect at some terminal stage of cytochrome c oxidase synthesis, probably by being involved in the insertion of the copper B into subunit I.</text>
</comment>
<protein>
    <recommendedName>
        <fullName evidence="4 10">Cytochrome c oxidase assembly protein CtaG</fullName>
    </recommendedName>
</protein>